<feature type="compositionally biased region" description="Acidic residues" evidence="1">
    <location>
        <begin position="62"/>
        <end position="74"/>
    </location>
</feature>
<accession>A0A6L2N738</accession>
<dbReference type="AlphaFoldDB" id="A0A6L2N738"/>
<reference evidence="2" key="1">
    <citation type="journal article" date="2019" name="Sci. Rep.">
        <title>Draft genome of Tanacetum cinerariifolium, the natural source of mosquito coil.</title>
        <authorList>
            <person name="Yamashiro T."/>
            <person name="Shiraishi A."/>
            <person name="Satake H."/>
            <person name="Nakayama K."/>
        </authorList>
    </citation>
    <scope>NUCLEOTIDE SEQUENCE</scope>
</reference>
<gene>
    <name evidence="2" type="ORF">Tci_053908</name>
</gene>
<feature type="compositionally biased region" description="Acidic residues" evidence="1">
    <location>
        <begin position="92"/>
        <end position="123"/>
    </location>
</feature>
<dbReference type="EMBL" id="BKCJ010008382">
    <property type="protein sequence ID" value="GEU81930.1"/>
    <property type="molecule type" value="Genomic_DNA"/>
</dbReference>
<evidence type="ECO:0000256" key="1">
    <source>
        <dbReference type="SAM" id="MobiDB-lite"/>
    </source>
</evidence>
<feature type="region of interest" description="Disordered" evidence="1">
    <location>
        <begin position="1"/>
        <end position="124"/>
    </location>
</feature>
<evidence type="ECO:0000313" key="2">
    <source>
        <dbReference type="EMBL" id="GEU81930.1"/>
    </source>
</evidence>
<evidence type="ECO:0008006" key="3">
    <source>
        <dbReference type="Google" id="ProtNLM"/>
    </source>
</evidence>
<comment type="caution">
    <text evidence="2">The sequence shown here is derived from an EMBL/GenBank/DDBJ whole genome shotgun (WGS) entry which is preliminary data.</text>
</comment>
<protein>
    <recommendedName>
        <fullName evidence="3">Reverse transcriptase domain-containing protein</fullName>
    </recommendedName>
</protein>
<proteinExistence type="predicted"/>
<organism evidence="2">
    <name type="scientific">Tanacetum cinerariifolium</name>
    <name type="common">Dalmatian daisy</name>
    <name type="synonym">Chrysanthemum cinerariifolium</name>
    <dbReference type="NCBI Taxonomy" id="118510"/>
    <lineage>
        <taxon>Eukaryota</taxon>
        <taxon>Viridiplantae</taxon>
        <taxon>Streptophyta</taxon>
        <taxon>Embryophyta</taxon>
        <taxon>Tracheophyta</taxon>
        <taxon>Spermatophyta</taxon>
        <taxon>Magnoliopsida</taxon>
        <taxon>eudicotyledons</taxon>
        <taxon>Gunneridae</taxon>
        <taxon>Pentapetalae</taxon>
        <taxon>asterids</taxon>
        <taxon>campanulids</taxon>
        <taxon>Asterales</taxon>
        <taxon>Asteraceae</taxon>
        <taxon>Asteroideae</taxon>
        <taxon>Anthemideae</taxon>
        <taxon>Anthemidinae</taxon>
        <taxon>Tanacetum</taxon>
    </lineage>
</organism>
<sequence>MKAPPSSDYIPGLEAPHSPDYIPGPKYPEYLPPADDVFPAEEQPLLATVSATAESPGYIADSEPEMDPEEEDRDDEKFKGDSIECPTSRGDDDADDDGDDLSEDDANDEDEEESSDSEEEEEDHLALTVPALALHKTEVERLLAILTPSLSPVSPTSYPLPPFLMPLPIFTPLPPPPPIILPRTRASMVLIRSATPSTFILAPRSRTSPIGTPPLLPIPLPTSSFLLPLLLPSTSGSESVPEADMPLQKRARFTTPTDDSRRAKDRLLGRLRRERRYFRTLSTTYAREVAHSRDYCTQIMDYCQSREVHTSTLVTQIEALQRDVSTLQGH</sequence>
<name>A0A6L2N738_TANCI</name>